<gene>
    <name evidence="2" type="ORF">F2Q69_00032092</name>
</gene>
<dbReference type="EMBL" id="QGKX02000088">
    <property type="protein sequence ID" value="KAF3585546.1"/>
    <property type="molecule type" value="Genomic_DNA"/>
</dbReference>
<dbReference type="Proteomes" id="UP000712600">
    <property type="component" value="Unassembled WGS sequence"/>
</dbReference>
<evidence type="ECO:0000313" key="2">
    <source>
        <dbReference type="EMBL" id="KAF3585546.1"/>
    </source>
</evidence>
<name>A0A8S9RYA1_BRACR</name>
<evidence type="ECO:0000313" key="3">
    <source>
        <dbReference type="Proteomes" id="UP000712600"/>
    </source>
</evidence>
<sequence>MVNKRDSTVRLTNILNNPSKTITLPPLIKEETERLINVSVSSNDGDCVVVASARSDGSRLSLCRVGESEWTRIDLPCGPAFRLSPVMYSDRYQKFYINSCSSDYTGPTEYGPVNVYVRYPPSKSRGGSRK</sequence>
<dbReference type="Pfam" id="PF03478">
    <property type="entry name" value="Beta-prop_KIB1-4"/>
    <property type="match status" value="1"/>
</dbReference>
<accession>A0A8S9RYA1</accession>
<reference evidence="2" key="1">
    <citation type="submission" date="2019-12" db="EMBL/GenBank/DDBJ databases">
        <title>Genome sequencing and annotation of Brassica cretica.</title>
        <authorList>
            <person name="Studholme D.J."/>
            <person name="Sarris P."/>
        </authorList>
    </citation>
    <scope>NUCLEOTIDE SEQUENCE</scope>
    <source>
        <strain evidence="2">PFS-109/04</strain>
        <tissue evidence="2">Leaf</tissue>
    </source>
</reference>
<feature type="domain" description="KIB1-4 beta-propeller" evidence="1">
    <location>
        <begin position="6"/>
        <end position="102"/>
    </location>
</feature>
<proteinExistence type="predicted"/>
<evidence type="ECO:0000259" key="1">
    <source>
        <dbReference type="Pfam" id="PF03478"/>
    </source>
</evidence>
<organism evidence="2 3">
    <name type="scientific">Brassica cretica</name>
    <name type="common">Mustard</name>
    <dbReference type="NCBI Taxonomy" id="69181"/>
    <lineage>
        <taxon>Eukaryota</taxon>
        <taxon>Viridiplantae</taxon>
        <taxon>Streptophyta</taxon>
        <taxon>Embryophyta</taxon>
        <taxon>Tracheophyta</taxon>
        <taxon>Spermatophyta</taxon>
        <taxon>Magnoliopsida</taxon>
        <taxon>eudicotyledons</taxon>
        <taxon>Gunneridae</taxon>
        <taxon>Pentapetalae</taxon>
        <taxon>rosids</taxon>
        <taxon>malvids</taxon>
        <taxon>Brassicales</taxon>
        <taxon>Brassicaceae</taxon>
        <taxon>Brassiceae</taxon>
        <taxon>Brassica</taxon>
    </lineage>
</organism>
<protein>
    <recommendedName>
        <fullName evidence="1">KIB1-4 beta-propeller domain-containing protein</fullName>
    </recommendedName>
</protein>
<comment type="caution">
    <text evidence="2">The sequence shown here is derived from an EMBL/GenBank/DDBJ whole genome shotgun (WGS) entry which is preliminary data.</text>
</comment>
<dbReference type="AlphaFoldDB" id="A0A8S9RYA1"/>
<dbReference type="InterPro" id="IPR005174">
    <property type="entry name" value="KIB1-4_b-propeller"/>
</dbReference>